<accession>A0AAV0Y985</accession>
<dbReference type="PANTHER" id="PTHR45913">
    <property type="entry name" value="EPM2A-INTERACTING PROTEIN 1"/>
    <property type="match status" value="1"/>
</dbReference>
<comment type="caution">
    <text evidence="2">The sequence shown here is derived from an EMBL/GenBank/DDBJ whole genome shotgun (WGS) entry which is preliminary data.</text>
</comment>
<gene>
    <name evidence="2" type="ORF">MEUPH1_LOCUS30340</name>
</gene>
<name>A0AAV0Y985_9HEMI</name>
<feature type="domain" description="SPIN-DOC-like zinc-finger" evidence="1">
    <location>
        <begin position="19"/>
        <end position="64"/>
    </location>
</feature>
<organism evidence="2 3">
    <name type="scientific">Macrosiphum euphorbiae</name>
    <name type="common">potato aphid</name>
    <dbReference type="NCBI Taxonomy" id="13131"/>
    <lineage>
        <taxon>Eukaryota</taxon>
        <taxon>Metazoa</taxon>
        <taxon>Ecdysozoa</taxon>
        <taxon>Arthropoda</taxon>
        <taxon>Hexapoda</taxon>
        <taxon>Insecta</taxon>
        <taxon>Pterygota</taxon>
        <taxon>Neoptera</taxon>
        <taxon>Paraneoptera</taxon>
        <taxon>Hemiptera</taxon>
        <taxon>Sternorrhyncha</taxon>
        <taxon>Aphidomorpha</taxon>
        <taxon>Aphidoidea</taxon>
        <taxon>Aphididae</taxon>
        <taxon>Macrosiphini</taxon>
        <taxon>Macrosiphum</taxon>
    </lineage>
</organism>
<dbReference type="Proteomes" id="UP001160148">
    <property type="component" value="Unassembled WGS sequence"/>
</dbReference>
<sequence>MALSKPITSKLKERSRTFHEEWEMQYCFTESKALKPICLICSTTIAVAKKYNLERHFKQNHSSINKNYPEGSSLRAEFIKKKKKKYLVSRICL</sequence>
<dbReference type="EMBL" id="CARXXK010001628">
    <property type="protein sequence ID" value="CAI6377026.1"/>
    <property type="molecule type" value="Genomic_DNA"/>
</dbReference>
<keyword evidence="3" id="KW-1185">Reference proteome</keyword>
<protein>
    <recommendedName>
        <fullName evidence="1">SPIN-DOC-like zinc-finger domain-containing protein</fullName>
    </recommendedName>
</protein>
<dbReference type="PANTHER" id="PTHR45913:SF5">
    <property type="entry name" value="GENERAL TRANSCRIPTION FACTOR II-I REPEAT DOMAIN-CONTAINING PROTEIN 2A-LIKE PROTEIN"/>
    <property type="match status" value="1"/>
</dbReference>
<dbReference type="AlphaFoldDB" id="A0AAV0Y985"/>
<evidence type="ECO:0000259" key="1">
    <source>
        <dbReference type="Pfam" id="PF18658"/>
    </source>
</evidence>
<evidence type="ECO:0000313" key="2">
    <source>
        <dbReference type="EMBL" id="CAI6377026.1"/>
    </source>
</evidence>
<proteinExistence type="predicted"/>
<evidence type="ECO:0000313" key="3">
    <source>
        <dbReference type="Proteomes" id="UP001160148"/>
    </source>
</evidence>
<dbReference type="Pfam" id="PF18658">
    <property type="entry name" value="zf-C2H2_12"/>
    <property type="match status" value="1"/>
</dbReference>
<reference evidence="2 3" key="1">
    <citation type="submission" date="2023-01" db="EMBL/GenBank/DDBJ databases">
        <authorList>
            <person name="Whitehead M."/>
        </authorList>
    </citation>
    <scope>NUCLEOTIDE SEQUENCE [LARGE SCALE GENOMIC DNA]</scope>
</reference>
<dbReference type="InterPro" id="IPR040647">
    <property type="entry name" value="SPIN-DOC_Znf-C2H2"/>
</dbReference>